<keyword evidence="3" id="KW-1185">Reference proteome</keyword>
<protein>
    <submittedName>
        <fullName evidence="2">Uncharacterized protein</fullName>
    </submittedName>
</protein>
<sequence>MSQENRQTNGLQTPQECCIGFSTASFNFKAMLCESQLWSIMFCRDPDRLDPSQSVTEPHERNITAGSQTAAAPLCSTLQASTSQLSKKGYSILPRVPQNQRPSSVNAQIQPRASRPAQPLPSHRPHPSRHISPEMEIPGQGRPDGEVPFLVPSSCQSICQNYSDLHIGGDQVLPLSAQNGELLLCSDTQADGPFLYSCDVPSALEEPPPDPASEDVCLCPLRGRTGSSRHRAGSGRVRSFLLQGREGPLSNSLLNQYLEHKLLDLYQQYMLERMSQEGGGTDPLLGSELIMTSLDQITLQLSREGHLEVGRAKDVVLSCFLRVASDLQSRSETDFEQLH</sequence>
<feature type="compositionally biased region" description="Polar residues" evidence="1">
    <location>
        <begin position="97"/>
        <end position="111"/>
    </location>
</feature>
<dbReference type="EMBL" id="JAGEUA010000010">
    <property type="protein sequence ID" value="KAL0963470.1"/>
    <property type="molecule type" value="Genomic_DNA"/>
</dbReference>
<comment type="caution">
    <text evidence="2">The sequence shown here is derived from an EMBL/GenBank/DDBJ whole genome shotgun (WGS) entry which is preliminary data.</text>
</comment>
<gene>
    <name evidence="2" type="ORF">UPYG_G00306840</name>
</gene>
<dbReference type="PANTHER" id="PTHR14889">
    <property type="entry name" value="RCG36411"/>
    <property type="match status" value="1"/>
</dbReference>
<organism evidence="2 3">
    <name type="scientific">Umbra pygmaea</name>
    <name type="common">Eastern mudminnow</name>
    <dbReference type="NCBI Taxonomy" id="75934"/>
    <lineage>
        <taxon>Eukaryota</taxon>
        <taxon>Metazoa</taxon>
        <taxon>Chordata</taxon>
        <taxon>Craniata</taxon>
        <taxon>Vertebrata</taxon>
        <taxon>Euteleostomi</taxon>
        <taxon>Actinopterygii</taxon>
        <taxon>Neopterygii</taxon>
        <taxon>Teleostei</taxon>
        <taxon>Protacanthopterygii</taxon>
        <taxon>Esociformes</taxon>
        <taxon>Umbridae</taxon>
        <taxon>Umbra</taxon>
    </lineage>
</organism>
<evidence type="ECO:0000256" key="1">
    <source>
        <dbReference type="SAM" id="MobiDB-lite"/>
    </source>
</evidence>
<dbReference type="PANTHER" id="PTHR14889:SF3">
    <property type="entry name" value="TLR ADAPTER INTERACTING WITH SLC15A4 ON THE LYSOSOME"/>
    <property type="match status" value="1"/>
</dbReference>
<feature type="region of interest" description="Disordered" evidence="1">
    <location>
        <begin position="94"/>
        <end position="147"/>
    </location>
</feature>
<accession>A0ABD0W3G0</accession>
<reference evidence="2 3" key="1">
    <citation type="submission" date="2024-06" db="EMBL/GenBank/DDBJ databases">
        <authorList>
            <person name="Pan Q."/>
            <person name="Wen M."/>
            <person name="Jouanno E."/>
            <person name="Zahm M."/>
            <person name="Klopp C."/>
            <person name="Cabau C."/>
            <person name="Louis A."/>
            <person name="Berthelot C."/>
            <person name="Parey E."/>
            <person name="Roest Crollius H."/>
            <person name="Montfort J."/>
            <person name="Robinson-Rechavi M."/>
            <person name="Bouchez O."/>
            <person name="Lampietro C."/>
            <person name="Lopez Roques C."/>
            <person name="Donnadieu C."/>
            <person name="Postlethwait J."/>
            <person name="Bobe J."/>
            <person name="Verreycken H."/>
            <person name="Guiguen Y."/>
        </authorList>
    </citation>
    <scope>NUCLEOTIDE SEQUENCE [LARGE SCALE GENOMIC DNA]</scope>
    <source>
        <strain evidence="2">Up_M1</strain>
        <tissue evidence="2">Testis</tissue>
    </source>
</reference>
<name>A0ABD0W3G0_UMBPY</name>
<dbReference type="Pfam" id="PF15133">
    <property type="entry name" value="TASL"/>
    <property type="match status" value="1"/>
</dbReference>
<dbReference type="InterPro" id="IPR027869">
    <property type="entry name" value="TASL"/>
</dbReference>
<evidence type="ECO:0000313" key="2">
    <source>
        <dbReference type="EMBL" id="KAL0963470.1"/>
    </source>
</evidence>
<dbReference type="Proteomes" id="UP001557470">
    <property type="component" value="Unassembled WGS sequence"/>
</dbReference>
<evidence type="ECO:0000313" key="3">
    <source>
        <dbReference type="Proteomes" id="UP001557470"/>
    </source>
</evidence>
<dbReference type="AlphaFoldDB" id="A0ABD0W3G0"/>
<proteinExistence type="predicted"/>